<evidence type="ECO:0000256" key="1">
    <source>
        <dbReference type="SAM" id="SignalP"/>
    </source>
</evidence>
<dbReference type="PANTHER" id="PTHR33649">
    <property type="entry name" value="PAR1 PROTEIN"/>
    <property type="match status" value="1"/>
</dbReference>
<evidence type="ECO:0000313" key="3">
    <source>
        <dbReference type="Proteomes" id="UP000036987"/>
    </source>
</evidence>
<feature type="signal peptide" evidence="1">
    <location>
        <begin position="1"/>
        <end position="24"/>
    </location>
</feature>
<gene>
    <name evidence="2" type="ORF">ZOSMA_7G01130</name>
</gene>
<evidence type="ECO:0000313" key="2">
    <source>
        <dbReference type="EMBL" id="KMZ58082.1"/>
    </source>
</evidence>
<sequence>MAKLFPHVMFLLFTISLFISTSSAKVICEKLPSEVCSFAISSTSNRCILESSTNQMIGEIEYQCKTSDVKVKRMSDYIENDQCVDSCGVERHTVGISSDSLLDSKFTSKICSASCYENCPNIVDLYFNLAAGEGVFLPKLCEENRMNPHRAMAELLSSGEALAPGSASAPKGSIEAQSPEMIELGPTTSAKSMAPARKLLSLLDAEAPESSGEELGPAVESMGPAFESMAPARKLLSLLDADAPESSGEELGPAVEPMGPAVESMGPAFESMAPARILSLLDAEAPESSGEELGPAFETMAPSTPLDFNLFDSPASAPAPWPQ</sequence>
<evidence type="ECO:0008006" key="4">
    <source>
        <dbReference type="Google" id="ProtNLM"/>
    </source>
</evidence>
<reference evidence="3" key="1">
    <citation type="journal article" date="2016" name="Nature">
        <title>The genome of the seagrass Zostera marina reveals angiosperm adaptation to the sea.</title>
        <authorList>
            <person name="Olsen J.L."/>
            <person name="Rouze P."/>
            <person name="Verhelst B."/>
            <person name="Lin Y.-C."/>
            <person name="Bayer T."/>
            <person name="Collen J."/>
            <person name="Dattolo E."/>
            <person name="De Paoli E."/>
            <person name="Dittami S."/>
            <person name="Maumus F."/>
            <person name="Michel G."/>
            <person name="Kersting A."/>
            <person name="Lauritano C."/>
            <person name="Lohaus R."/>
            <person name="Toepel M."/>
            <person name="Tonon T."/>
            <person name="Vanneste K."/>
            <person name="Amirebrahimi M."/>
            <person name="Brakel J."/>
            <person name="Bostroem C."/>
            <person name="Chovatia M."/>
            <person name="Grimwood J."/>
            <person name="Jenkins J.W."/>
            <person name="Jueterbock A."/>
            <person name="Mraz A."/>
            <person name="Stam W.T."/>
            <person name="Tice H."/>
            <person name="Bornberg-Bauer E."/>
            <person name="Green P.J."/>
            <person name="Pearson G.A."/>
            <person name="Procaccini G."/>
            <person name="Duarte C.M."/>
            <person name="Schmutz J."/>
            <person name="Reusch T.B.H."/>
            <person name="Van de Peer Y."/>
        </authorList>
    </citation>
    <scope>NUCLEOTIDE SEQUENCE [LARGE SCALE GENOMIC DNA]</scope>
    <source>
        <strain evidence="3">cv. Finnish</strain>
    </source>
</reference>
<dbReference type="OMA" id="ASCYENC"/>
<dbReference type="PANTHER" id="PTHR33649:SF4">
    <property type="entry name" value="PAR1 PROTEIN"/>
    <property type="match status" value="1"/>
</dbReference>
<dbReference type="InterPro" id="IPR009489">
    <property type="entry name" value="PAR1"/>
</dbReference>
<feature type="chain" id="PRO_5005527133" description="PAR1 protein" evidence="1">
    <location>
        <begin position="25"/>
        <end position="323"/>
    </location>
</feature>
<proteinExistence type="predicted"/>
<dbReference type="Proteomes" id="UP000036987">
    <property type="component" value="Unassembled WGS sequence"/>
</dbReference>
<dbReference type="STRING" id="29655.A0A0K9NPS6"/>
<comment type="caution">
    <text evidence="2">The sequence shown here is derived from an EMBL/GenBank/DDBJ whole genome shotgun (WGS) entry which is preliminary data.</text>
</comment>
<keyword evidence="3" id="KW-1185">Reference proteome</keyword>
<dbReference type="OrthoDB" id="772928at2759"/>
<dbReference type="Pfam" id="PF06521">
    <property type="entry name" value="PAR1"/>
    <property type="match status" value="1"/>
</dbReference>
<keyword evidence="1" id="KW-0732">Signal</keyword>
<protein>
    <recommendedName>
        <fullName evidence="4">PAR1 protein</fullName>
    </recommendedName>
</protein>
<organism evidence="2 3">
    <name type="scientific">Zostera marina</name>
    <name type="common">Eelgrass</name>
    <dbReference type="NCBI Taxonomy" id="29655"/>
    <lineage>
        <taxon>Eukaryota</taxon>
        <taxon>Viridiplantae</taxon>
        <taxon>Streptophyta</taxon>
        <taxon>Embryophyta</taxon>
        <taxon>Tracheophyta</taxon>
        <taxon>Spermatophyta</taxon>
        <taxon>Magnoliopsida</taxon>
        <taxon>Liliopsida</taxon>
        <taxon>Zosteraceae</taxon>
        <taxon>Zostera</taxon>
    </lineage>
</organism>
<dbReference type="EMBL" id="LFYR01001978">
    <property type="protein sequence ID" value="KMZ58082.1"/>
    <property type="molecule type" value="Genomic_DNA"/>
</dbReference>
<name>A0A0K9NPS6_ZOSMR</name>
<dbReference type="AlphaFoldDB" id="A0A0K9NPS6"/>
<accession>A0A0K9NPS6</accession>